<dbReference type="WBParaSite" id="ES5_v2.g7837.t1">
    <property type="protein sequence ID" value="ES5_v2.g7837.t1"/>
    <property type="gene ID" value="ES5_v2.g7837"/>
</dbReference>
<organism evidence="1 2">
    <name type="scientific">Panagrolaimus sp. ES5</name>
    <dbReference type="NCBI Taxonomy" id="591445"/>
    <lineage>
        <taxon>Eukaryota</taxon>
        <taxon>Metazoa</taxon>
        <taxon>Ecdysozoa</taxon>
        <taxon>Nematoda</taxon>
        <taxon>Chromadorea</taxon>
        <taxon>Rhabditida</taxon>
        <taxon>Tylenchina</taxon>
        <taxon>Panagrolaimomorpha</taxon>
        <taxon>Panagrolaimoidea</taxon>
        <taxon>Panagrolaimidae</taxon>
        <taxon>Panagrolaimus</taxon>
    </lineage>
</organism>
<evidence type="ECO:0000313" key="2">
    <source>
        <dbReference type="WBParaSite" id="ES5_v2.g7837.t1"/>
    </source>
</evidence>
<sequence length="88" mass="10274">MFVKWINKQDDGEEKENYVQLLKKYNVFNLVNPNAAKTTRRILLKRKVKTKPYEADIGEEQTQCDTLELQSESPNDYDFVDDDSANEG</sequence>
<name>A0AC34GSW2_9BILA</name>
<reference evidence="2" key="1">
    <citation type="submission" date="2022-11" db="UniProtKB">
        <authorList>
            <consortium name="WormBaseParasite"/>
        </authorList>
    </citation>
    <scope>IDENTIFICATION</scope>
</reference>
<protein>
    <submittedName>
        <fullName evidence="2">Uncharacterized protein</fullName>
    </submittedName>
</protein>
<accession>A0AC34GSW2</accession>
<dbReference type="Proteomes" id="UP000887579">
    <property type="component" value="Unplaced"/>
</dbReference>
<evidence type="ECO:0000313" key="1">
    <source>
        <dbReference type="Proteomes" id="UP000887579"/>
    </source>
</evidence>
<proteinExistence type="predicted"/>